<name>A0A4R0N305_9SPHI</name>
<accession>A0A4R0N305</accession>
<keyword evidence="1" id="KW-0732">Signal</keyword>
<feature type="chain" id="PRO_5020193150" evidence="1">
    <location>
        <begin position="29"/>
        <end position="307"/>
    </location>
</feature>
<proteinExistence type="predicted"/>
<sequence>MKNHHYYQIALSASLSLLLFLTTVKIHAQQQAFSYNQYADNLITLNPAYSLLDKAASINVLGRRQFIGIEGAPATLLFNGSLPIPSINATVGIAVVNDQFAIERLTEVNVFFAKAITLNEQTKLGVSLNAGLKNYRANYQNLDPNDPTFGTDLRETQPNIGFGIMLYTDKYYVGISVPQLSIQSLGTASVQQATYLQNHYYMAAAYIFGQQEDFAIKPAALASYTKDLPVNLNFSTTIYLKQLLGIGANYNTNKQLAAMLSVHGKKFKIGYSYEFGTGTTSIQGYNNATSELSLTYRFGNKISTKML</sequence>
<keyword evidence="3" id="KW-1185">Reference proteome</keyword>
<evidence type="ECO:0000313" key="2">
    <source>
        <dbReference type="EMBL" id="TCC94228.1"/>
    </source>
</evidence>
<protein>
    <submittedName>
        <fullName evidence="2">Type IX secretion system membrane protein PorP/SprF</fullName>
    </submittedName>
</protein>
<evidence type="ECO:0000313" key="3">
    <source>
        <dbReference type="Proteomes" id="UP000292884"/>
    </source>
</evidence>
<dbReference type="EMBL" id="SJSK01000001">
    <property type="protein sequence ID" value="TCC94228.1"/>
    <property type="molecule type" value="Genomic_DNA"/>
</dbReference>
<feature type="signal peptide" evidence="1">
    <location>
        <begin position="1"/>
        <end position="28"/>
    </location>
</feature>
<organism evidence="2 3">
    <name type="scientific">Pedobacter frigiditerrae</name>
    <dbReference type="NCBI Taxonomy" id="2530452"/>
    <lineage>
        <taxon>Bacteria</taxon>
        <taxon>Pseudomonadati</taxon>
        <taxon>Bacteroidota</taxon>
        <taxon>Sphingobacteriia</taxon>
        <taxon>Sphingobacteriales</taxon>
        <taxon>Sphingobacteriaceae</taxon>
        <taxon>Pedobacter</taxon>
    </lineage>
</organism>
<evidence type="ECO:0000256" key="1">
    <source>
        <dbReference type="SAM" id="SignalP"/>
    </source>
</evidence>
<comment type="caution">
    <text evidence="2">The sequence shown here is derived from an EMBL/GenBank/DDBJ whole genome shotgun (WGS) entry which is preliminary data.</text>
</comment>
<reference evidence="2 3" key="1">
    <citation type="submission" date="2019-02" db="EMBL/GenBank/DDBJ databases">
        <title>Pedobacter sp. RP-1-13 sp. nov., isolated from Arctic soil.</title>
        <authorList>
            <person name="Dahal R.H."/>
        </authorList>
    </citation>
    <scope>NUCLEOTIDE SEQUENCE [LARGE SCALE GENOMIC DNA]</scope>
    <source>
        <strain evidence="2 3">RP-1-13</strain>
    </source>
</reference>
<dbReference type="RefSeq" id="WP_131552089.1">
    <property type="nucleotide sequence ID" value="NZ_SJSK01000001.1"/>
</dbReference>
<dbReference type="NCBIfam" id="TIGR03519">
    <property type="entry name" value="T9SS_PorP_fam"/>
    <property type="match status" value="1"/>
</dbReference>
<dbReference type="InterPro" id="IPR019861">
    <property type="entry name" value="PorP/SprF_Bacteroidetes"/>
</dbReference>
<dbReference type="Proteomes" id="UP000292884">
    <property type="component" value="Unassembled WGS sequence"/>
</dbReference>
<gene>
    <name evidence="2" type="ORF">EZ428_05480</name>
</gene>
<dbReference type="AlphaFoldDB" id="A0A4R0N305"/>
<dbReference type="Pfam" id="PF11751">
    <property type="entry name" value="PorP_SprF"/>
    <property type="match status" value="1"/>
</dbReference>
<dbReference type="OrthoDB" id="1493187at2"/>